<proteinExistence type="predicted"/>
<accession>A0AAW0G139</accession>
<feature type="chain" id="PRO_5043665039" evidence="1">
    <location>
        <begin position="21"/>
        <end position="61"/>
    </location>
</feature>
<dbReference type="AlphaFoldDB" id="A0AAW0G139"/>
<name>A0AAW0G139_9APHY</name>
<protein>
    <submittedName>
        <fullName evidence="2">Uncharacterized protein</fullName>
    </submittedName>
</protein>
<dbReference type="Proteomes" id="UP001385951">
    <property type="component" value="Unassembled WGS sequence"/>
</dbReference>
<gene>
    <name evidence="2" type="ORF">QCA50_010341</name>
</gene>
<organism evidence="2 3">
    <name type="scientific">Cerrena zonata</name>
    <dbReference type="NCBI Taxonomy" id="2478898"/>
    <lineage>
        <taxon>Eukaryota</taxon>
        <taxon>Fungi</taxon>
        <taxon>Dikarya</taxon>
        <taxon>Basidiomycota</taxon>
        <taxon>Agaricomycotina</taxon>
        <taxon>Agaricomycetes</taxon>
        <taxon>Polyporales</taxon>
        <taxon>Cerrenaceae</taxon>
        <taxon>Cerrena</taxon>
    </lineage>
</organism>
<reference evidence="2 3" key="1">
    <citation type="submission" date="2022-09" db="EMBL/GenBank/DDBJ databases">
        <authorList>
            <person name="Palmer J.M."/>
        </authorList>
    </citation>
    <scope>NUCLEOTIDE SEQUENCE [LARGE SCALE GENOMIC DNA]</scope>
    <source>
        <strain evidence="2 3">DSM 7382</strain>
    </source>
</reference>
<sequence>MFKAILFAFTFAAALSGVVSTPVPDPNGVTAGMANFEREVKRDVSARMPGSCPNGSQCSDI</sequence>
<feature type="signal peptide" evidence="1">
    <location>
        <begin position="1"/>
        <end position="20"/>
    </location>
</feature>
<evidence type="ECO:0000256" key="1">
    <source>
        <dbReference type="SAM" id="SignalP"/>
    </source>
</evidence>
<evidence type="ECO:0000313" key="3">
    <source>
        <dbReference type="Proteomes" id="UP001385951"/>
    </source>
</evidence>
<evidence type="ECO:0000313" key="2">
    <source>
        <dbReference type="EMBL" id="KAK7686741.1"/>
    </source>
</evidence>
<comment type="caution">
    <text evidence="2">The sequence shown here is derived from an EMBL/GenBank/DDBJ whole genome shotgun (WGS) entry which is preliminary data.</text>
</comment>
<dbReference type="EMBL" id="JASBNA010000016">
    <property type="protein sequence ID" value="KAK7686741.1"/>
    <property type="molecule type" value="Genomic_DNA"/>
</dbReference>
<keyword evidence="3" id="KW-1185">Reference proteome</keyword>
<keyword evidence="1" id="KW-0732">Signal</keyword>